<evidence type="ECO:0000259" key="11">
    <source>
        <dbReference type="PROSITE" id="PS50089"/>
    </source>
</evidence>
<evidence type="ECO:0000259" key="12">
    <source>
        <dbReference type="PROSITE" id="PS50103"/>
    </source>
</evidence>
<dbReference type="GO" id="GO:0003729">
    <property type="term" value="F:mRNA binding"/>
    <property type="evidence" value="ECO:0007669"/>
    <property type="project" value="TreeGrafter"/>
</dbReference>
<dbReference type="InterPro" id="IPR001841">
    <property type="entry name" value="Znf_RING"/>
</dbReference>
<dbReference type="InterPro" id="IPR048575">
    <property type="entry name" value="Roquin_1_2-like_ROQ"/>
</dbReference>
<evidence type="ECO:0000256" key="10">
    <source>
        <dbReference type="PROSITE-ProRule" id="PRU00723"/>
    </source>
</evidence>
<comment type="function">
    <text evidence="9">S-adenosyl-L-methionine-dependent protein-lysine N-methyltransferase that methylates elongation factor 1-alpha.</text>
</comment>
<feature type="zinc finger region" description="C3H1-type" evidence="10">
    <location>
        <begin position="672"/>
        <end position="700"/>
    </location>
</feature>
<dbReference type="InterPro" id="IPR002052">
    <property type="entry name" value="DNA_methylase_N6_adenine_CS"/>
</dbReference>
<dbReference type="PROSITE" id="PS00092">
    <property type="entry name" value="N6_MTASE"/>
    <property type="match status" value="1"/>
</dbReference>
<evidence type="ECO:0000256" key="4">
    <source>
        <dbReference type="ARBA" id="ARBA00022603"/>
    </source>
</evidence>
<organism evidence="13 14">
    <name type="scientific">Caenorhabditis auriculariae</name>
    <dbReference type="NCBI Taxonomy" id="2777116"/>
    <lineage>
        <taxon>Eukaryota</taxon>
        <taxon>Metazoa</taxon>
        <taxon>Ecdysozoa</taxon>
        <taxon>Nematoda</taxon>
        <taxon>Chromadorea</taxon>
        <taxon>Rhabditida</taxon>
        <taxon>Rhabditina</taxon>
        <taxon>Rhabditomorpha</taxon>
        <taxon>Rhabditoidea</taxon>
        <taxon>Rhabditidae</taxon>
        <taxon>Peloderinae</taxon>
        <taxon>Caenorhabditis</taxon>
    </lineage>
</organism>
<dbReference type="GO" id="GO:0061630">
    <property type="term" value="F:ubiquitin protein ligase activity"/>
    <property type="evidence" value="ECO:0007669"/>
    <property type="project" value="UniProtKB-EC"/>
</dbReference>
<dbReference type="OrthoDB" id="10067217at2759"/>
<keyword evidence="4 9" id="KW-0489">Methyltransferase</keyword>
<evidence type="ECO:0000256" key="7">
    <source>
        <dbReference type="ARBA" id="ARBA00022771"/>
    </source>
</evidence>
<feature type="domain" description="C3H1-type" evidence="12">
    <location>
        <begin position="672"/>
        <end position="700"/>
    </location>
</feature>
<comment type="catalytic activity">
    <reaction evidence="1">
        <text>S-ubiquitinyl-[E2 ubiquitin-conjugating enzyme]-L-cysteine + [acceptor protein]-L-lysine = [E2 ubiquitin-conjugating enzyme]-L-cysteine + N(6)-ubiquitinyl-[acceptor protein]-L-lysine.</text>
        <dbReference type="EC" id="2.3.2.27"/>
    </reaction>
</comment>
<dbReference type="EC" id="2.1.1.-" evidence="9"/>
<dbReference type="AlphaFoldDB" id="A0A8S1GX47"/>
<dbReference type="InterPro" id="IPR052249">
    <property type="entry name" value="Roquin_domain"/>
</dbReference>
<evidence type="ECO:0000256" key="9">
    <source>
        <dbReference type="HAMAP-Rule" id="MF_03187"/>
    </source>
</evidence>
<comment type="caution">
    <text evidence="13">The sequence shown here is derived from an EMBL/GenBank/DDBJ whole genome shotgun (WGS) entry which is preliminary data.</text>
</comment>
<dbReference type="GO" id="GO:0000209">
    <property type="term" value="P:protein polyubiquitination"/>
    <property type="evidence" value="ECO:0007669"/>
    <property type="project" value="TreeGrafter"/>
</dbReference>
<keyword evidence="6 10" id="KW-0479">Metal-binding</keyword>
<dbReference type="Pfam" id="PF10237">
    <property type="entry name" value="N6-adenineMlase"/>
    <property type="match status" value="1"/>
</dbReference>
<sequence>MSSNDEIPQLSPETLTALQQWQEDQRRKKELNLSKGLQIIDEDWQLSQFWYDDKTARSLVEEAVAAVRGHLPARIACVSSPTLVNFFHESEEYRQGAISVNVFEYDTRFAAKFPSEFVFYDYKQPSSLALELHGKFDFIVADPPFLAPECLIKVSHTIRLLGKEDVKILLCTGAVMEEMADRLLGLHRTSFQPRHAKNLANDFASTPLFLFDSCQWHATCNSLSSLFTLIFFSFKCIPCIQKLRRIASMAPTGQGSQWSDVLCCIVCNLVFDLTRLPVNLACGHVVCKKCTKSLKNGICPIDETKASVNIESYPSNMPLLSILDRVKGSFNQHNGGEKGHQKTVEACLVEMAKNFKRAESERGASVYSPKLSRTMQRKLVSLLCFQLAEEEGRSRAVKACRAMGERIMSEILLGNQSSSHVSSNLWTAVRARGCQFLGPAMQEDVLRLILITLENGALIARKTLVMYVVTTLSADYPQVLFYSLSFDPLSSFSVSKTCVGHVVQLLYRASCFNVLKRDGESSLMQLKEEFRTYSSLRREHDAQIVQMALEAGLRISPDQWSALLYADQSHRSHMQSIIDKLQSPNSYSQALEELSALGTSRSQIVEMVPHLKKFQDIHPTHHEKVTWQRLAELLSSMKTLINLHISLDDKKKDDRQRDQTQRRVVTEKTPSRFKTKMCSNIELDGRCSRGTRCTYAHTPDEIRDYRVIQYSQVPRPTEILGFPFPPPMHMQMIRRGRGLPPNMGSGLVYNHGNPSSPPMNMSRIIPRSMGRTPVAGRGVPPPPPPMLISFPTDGSMVVPPNQPPPGPPPQMQMMPVIMQSPTHMSSAPVVMMPGMPNQPPPPVMITSVPPPQPQGPPPQVLPQSHGQAVWPSPTAGVPPPMLIPAASPPHHPQQQFWIQNSQGSLFPIDSFEGNGLIWGPSLNGMRDSGQDAEQLLLKRNEILNRLTIDEDDNCEDGIGHVSYTVASSVLDDSRVDIHHPIALVSLKTGQTIELPAIPVTFSTVPTEETMNIIGDLVQNRPRAPSLPHVQTSAVLTGCPKALLVDANTSATVQADCSTMSVMESISQPIAAPSIQKSMGAPSSAAGPTAVLVDGSTGLLTPVMRPVLVAHPQDLVSNSLDKIIDVKERISEAQAGSAPEAVSEHLRMELRMAESEMAFLDPFTKNNCLLRELQQVDRELQQLQIEPTRAQ</sequence>
<keyword evidence="14" id="KW-1185">Reference proteome</keyword>
<dbReference type="GO" id="GO:0032259">
    <property type="term" value="P:methylation"/>
    <property type="evidence" value="ECO:0007669"/>
    <property type="project" value="UniProtKB-KW"/>
</dbReference>
<dbReference type="InterPro" id="IPR013083">
    <property type="entry name" value="Znf_RING/FYVE/PHD"/>
</dbReference>
<dbReference type="Pfam" id="PF21206">
    <property type="entry name" value="Roquin_1_2-like_ROQ"/>
    <property type="match status" value="1"/>
</dbReference>
<dbReference type="HAMAP" id="MF_03187">
    <property type="entry name" value="Methyltr_EFM5"/>
    <property type="match status" value="1"/>
</dbReference>
<accession>A0A8S1GX47</accession>
<name>A0A8S1GX47_9PELO</name>
<dbReference type="InterPro" id="IPR000571">
    <property type="entry name" value="Znf_CCCH"/>
</dbReference>
<dbReference type="Gene3D" id="1.20.120.1790">
    <property type="match status" value="1"/>
</dbReference>
<protein>
    <recommendedName>
        <fullName evidence="9">Protein-lysine N-methyltransferase CAUJ_LOCUS3888</fullName>
        <ecNumber evidence="9">2.1.1.-</ecNumber>
    </recommendedName>
</protein>
<evidence type="ECO:0000256" key="2">
    <source>
        <dbReference type="ARBA" id="ARBA00004201"/>
    </source>
</evidence>
<dbReference type="Gene3D" id="4.10.1000.10">
    <property type="entry name" value="Zinc finger, CCCH-type"/>
    <property type="match status" value="1"/>
</dbReference>
<dbReference type="InterPro" id="IPR041370">
    <property type="entry name" value="Mlase_EEF1AKMT1/ZCCHC4"/>
</dbReference>
<dbReference type="PANTHER" id="PTHR13139:SF54">
    <property type="entry name" value="RING-TYPE E3 UBIQUITIN TRANSFERASE"/>
    <property type="match status" value="1"/>
</dbReference>
<dbReference type="PROSITE" id="PS50089">
    <property type="entry name" value="ZF_RING_2"/>
    <property type="match status" value="1"/>
</dbReference>
<keyword evidence="3 9" id="KW-0963">Cytoplasm</keyword>
<dbReference type="Proteomes" id="UP000835052">
    <property type="component" value="Unassembled WGS sequence"/>
</dbReference>
<dbReference type="Pfam" id="PF18386">
    <property type="entry name" value="ROQ_II"/>
    <property type="match status" value="1"/>
</dbReference>
<dbReference type="GO" id="GO:0008270">
    <property type="term" value="F:zinc ion binding"/>
    <property type="evidence" value="ECO:0007669"/>
    <property type="project" value="UniProtKB-KW"/>
</dbReference>
<evidence type="ECO:0000256" key="3">
    <source>
        <dbReference type="ARBA" id="ARBA00022490"/>
    </source>
</evidence>
<dbReference type="PANTHER" id="PTHR13139">
    <property type="entry name" value="RING FINGER AND CCCH-TYPE ZINC FINGER DOMAIN-CONTAINING PROTEIN"/>
    <property type="match status" value="1"/>
</dbReference>
<proteinExistence type="inferred from homology"/>
<dbReference type="SUPFAM" id="SSF90229">
    <property type="entry name" value="CCCH zinc finger"/>
    <property type="match status" value="1"/>
</dbReference>
<dbReference type="GO" id="GO:0035613">
    <property type="term" value="F:RNA stem-loop binding"/>
    <property type="evidence" value="ECO:0007669"/>
    <property type="project" value="TreeGrafter"/>
</dbReference>
<evidence type="ECO:0000256" key="1">
    <source>
        <dbReference type="ARBA" id="ARBA00000900"/>
    </source>
</evidence>
<dbReference type="PROSITE" id="PS50103">
    <property type="entry name" value="ZF_C3H1"/>
    <property type="match status" value="1"/>
</dbReference>
<dbReference type="GO" id="GO:0000288">
    <property type="term" value="P:nuclear-transcribed mRNA catabolic process, deadenylation-dependent decay"/>
    <property type="evidence" value="ECO:0007669"/>
    <property type="project" value="TreeGrafter"/>
</dbReference>
<dbReference type="GO" id="GO:0016279">
    <property type="term" value="F:protein-lysine N-methyltransferase activity"/>
    <property type="evidence" value="ECO:0007669"/>
    <property type="project" value="UniProtKB-UniRule"/>
</dbReference>
<reference evidence="13" key="1">
    <citation type="submission" date="2020-10" db="EMBL/GenBank/DDBJ databases">
        <authorList>
            <person name="Kikuchi T."/>
        </authorList>
    </citation>
    <scope>NUCLEOTIDE SEQUENCE</scope>
    <source>
        <strain evidence="13">NKZ352</strain>
    </source>
</reference>
<feature type="domain" description="RING-type" evidence="11">
    <location>
        <begin position="264"/>
        <end position="303"/>
    </location>
</feature>
<comment type="similarity">
    <text evidence="9">Belongs to the class I-like SAM-binding methyltransferase superfamily. EFM5 family.</text>
</comment>
<keyword evidence="5 9" id="KW-0808">Transferase</keyword>
<evidence type="ECO:0000313" key="13">
    <source>
        <dbReference type="EMBL" id="CAD6187969.1"/>
    </source>
</evidence>
<dbReference type="GO" id="GO:0003725">
    <property type="term" value="F:double-stranded RNA binding"/>
    <property type="evidence" value="ECO:0007669"/>
    <property type="project" value="TreeGrafter"/>
</dbReference>
<evidence type="ECO:0000256" key="5">
    <source>
        <dbReference type="ARBA" id="ARBA00022679"/>
    </source>
</evidence>
<dbReference type="GO" id="GO:0010494">
    <property type="term" value="C:cytoplasmic stress granule"/>
    <property type="evidence" value="ECO:0007669"/>
    <property type="project" value="TreeGrafter"/>
</dbReference>
<gene>
    <name evidence="13" type="ORF">CAUJ_LOCUS3888</name>
</gene>
<dbReference type="InterPro" id="IPR041523">
    <property type="entry name" value="ROQ_II"/>
</dbReference>
<dbReference type="GO" id="GO:0006511">
    <property type="term" value="P:ubiquitin-dependent protein catabolic process"/>
    <property type="evidence" value="ECO:0007669"/>
    <property type="project" value="TreeGrafter"/>
</dbReference>
<dbReference type="InterPro" id="IPR019369">
    <property type="entry name" value="Efm5/EEF1AKMT1"/>
</dbReference>
<dbReference type="SMART" id="SM00356">
    <property type="entry name" value="ZnF_C3H1"/>
    <property type="match status" value="1"/>
</dbReference>
<dbReference type="EMBL" id="CAJGYM010000007">
    <property type="protein sequence ID" value="CAD6187969.1"/>
    <property type="molecule type" value="Genomic_DNA"/>
</dbReference>
<evidence type="ECO:0000256" key="8">
    <source>
        <dbReference type="ARBA" id="ARBA00022833"/>
    </source>
</evidence>
<comment type="subcellular location">
    <subcellularLocation>
        <location evidence="2">Cytoplasm</location>
        <location evidence="2">P-body</location>
    </subcellularLocation>
</comment>
<evidence type="ECO:0000313" key="14">
    <source>
        <dbReference type="Proteomes" id="UP000835052"/>
    </source>
</evidence>
<dbReference type="Gene3D" id="3.30.40.10">
    <property type="entry name" value="Zinc/RING finger domain, C3HC4 (zinc finger)"/>
    <property type="match status" value="1"/>
</dbReference>
<keyword evidence="7 10" id="KW-0863">Zinc-finger</keyword>
<keyword evidence="8 10" id="KW-0862">Zinc</keyword>
<evidence type="ECO:0000256" key="6">
    <source>
        <dbReference type="ARBA" id="ARBA00022723"/>
    </source>
</evidence>
<dbReference type="InterPro" id="IPR036855">
    <property type="entry name" value="Znf_CCCH_sf"/>
</dbReference>
<dbReference type="GO" id="GO:0000932">
    <property type="term" value="C:P-body"/>
    <property type="evidence" value="ECO:0007669"/>
    <property type="project" value="UniProtKB-SubCell"/>
</dbReference>
<dbReference type="SUPFAM" id="SSF57850">
    <property type="entry name" value="RING/U-box"/>
    <property type="match status" value="1"/>
</dbReference>